<dbReference type="Proteomes" id="UP001279681">
    <property type="component" value="Unassembled WGS sequence"/>
</dbReference>
<organism evidence="3 4">
    <name type="scientific">Candidatus Cetobacterium colombiensis</name>
    <dbReference type="NCBI Taxonomy" id="3073100"/>
    <lineage>
        <taxon>Bacteria</taxon>
        <taxon>Fusobacteriati</taxon>
        <taxon>Fusobacteriota</taxon>
        <taxon>Fusobacteriia</taxon>
        <taxon>Fusobacteriales</taxon>
        <taxon>Fusobacteriaceae</taxon>
        <taxon>Cetobacterium</taxon>
    </lineage>
</organism>
<reference evidence="4" key="1">
    <citation type="submission" date="2023-07" db="EMBL/GenBank/DDBJ databases">
        <authorList>
            <person name="Colorado M.A."/>
            <person name="Villamil L.M."/>
            <person name="Melo J.F."/>
            <person name="Rodriguez J.A."/>
            <person name="Ruiz R.Y."/>
        </authorList>
    </citation>
    <scope>NUCLEOTIDE SEQUENCE [LARGE SCALE GENOMIC DNA]</scope>
    <source>
        <strain evidence="4">C33</strain>
    </source>
</reference>
<evidence type="ECO:0000259" key="2">
    <source>
        <dbReference type="Pfam" id="PF03787"/>
    </source>
</evidence>
<dbReference type="InterPro" id="IPR005537">
    <property type="entry name" value="RAMP_III_fam"/>
</dbReference>
<evidence type="ECO:0000313" key="3">
    <source>
        <dbReference type="EMBL" id="MDX8337010.1"/>
    </source>
</evidence>
<dbReference type="Pfam" id="PF03787">
    <property type="entry name" value="RAMPs"/>
    <property type="match status" value="1"/>
</dbReference>
<dbReference type="InterPro" id="IPR052216">
    <property type="entry name" value="CRISPR_Csm3_endoribonuclease"/>
</dbReference>
<sequence>MFNVNKNEIKISLKITPKSPLLIKASDDVQEKGNLIQWNTTAGSKEPFIPGSTLKGMLKEVFYTIWYDHFNLEEDKFKEIPEGKYKNDDKVYDYEDYMEDVLKEKGEDIFLEKSLKISKLFGAKNLKSRLHIDDAYFEGTGKVEKEKPKSVTPIDRFSGGAVVPLQFEYTCDPFITEVTIKNVEKDELKALLFAIRDSIDGDIRIGSSKTRGFGEVELAVKTLQYKEFKNSSLTLDSSNFNLDEKKSLKLGEDYLYKVYKLEKNAMENFEILKKVVG</sequence>
<accession>A0ABU4WCX4</accession>
<feature type="domain" description="CRISPR type III-associated protein" evidence="2">
    <location>
        <begin position="43"/>
        <end position="217"/>
    </location>
</feature>
<evidence type="ECO:0000313" key="4">
    <source>
        <dbReference type="Proteomes" id="UP001279681"/>
    </source>
</evidence>
<name>A0ABU4WCX4_9FUSO</name>
<dbReference type="RefSeq" id="WP_320314364.1">
    <property type="nucleotide sequence ID" value="NZ_JAVIKH010000018.1"/>
</dbReference>
<dbReference type="PANTHER" id="PTHR35579">
    <property type="entry name" value="CRISPR SYSTEM CMS ENDORIBONUCLEASE CSM3"/>
    <property type="match status" value="1"/>
</dbReference>
<keyword evidence="1" id="KW-0051">Antiviral defense</keyword>
<dbReference type="PANTHER" id="PTHR35579:SF3">
    <property type="entry name" value="CRISPR SYSTEM CMS ENDORIBONUCLEASE CSM3"/>
    <property type="match status" value="1"/>
</dbReference>
<protein>
    <submittedName>
        <fullName evidence="3">RAMP superfamily CRISPR-associated protein</fullName>
    </submittedName>
</protein>
<evidence type="ECO:0000256" key="1">
    <source>
        <dbReference type="ARBA" id="ARBA00023118"/>
    </source>
</evidence>
<dbReference type="EMBL" id="JAVIKH010000018">
    <property type="protein sequence ID" value="MDX8337010.1"/>
    <property type="molecule type" value="Genomic_DNA"/>
</dbReference>
<proteinExistence type="predicted"/>
<gene>
    <name evidence="3" type="ORF">RFV38_10960</name>
</gene>
<keyword evidence="4" id="KW-1185">Reference proteome</keyword>
<comment type="caution">
    <text evidence="3">The sequence shown here is derived from an EMBL/GenBank/DDBJ whole genome shotgun (WGS) entry which is preliminary data.</text>
</comment>